<accession>A0A7J5ZF22</accession>
<evidence type="ECO:0000256" key="5">
    <source>
        <dbReference type="ARBA" id="ARBA00022702"/>
    </source>
</evidence>
<dbReference type="GO" id="GO:0005179">
    <property type="term" value="F:hormone activity"/>
    <property type="evidence" value="ECO:0007669"/>
    <property type="project" value="UniProtKB-KW"/>
</dbReference>
<evidence type="ECO:0000256" key="2">
    <source>
        <dbReference type="ARBA" id="ARBA00006307"/>
    </source>
</evidence>
<dbReference type="InterPro" id="IPR001415">
    <property type="entry name" value="PTH/PTH-rel"/>
</dbReference>
<reference evidence="7 8" key="1">
    <citation type="submission" date="2020-03" db="EMBL/GenBank/DDBJ databases">
        <title>Dissostichus mawsoni Genome sequencing and assembly.</title>
        <authorList>
            <person name="Park H."/>
        </authorList>
    </citation>
    <scope>NUCLEOTIDE SEQUENCE [LARGE SCALE GENOMIC DNA]</scope>
    <source>
        <strain evidence="7">DM0001</strain>
        <tissue evidence="7">Muscle</tissue>
    </source>
</reference>
<evidence type="ECO:0000256" key="3">
    <source>
        <dbReference type="ARBA" id="ARBA00022525"/>
    </source>
</evidence>
<evidence type="ECO:0000313" key="7">
    <source>
        <dbReference type="EMBL" id="KAF3859761.1"/>
    </source>
</evidence>
<evidence type="ECO:0000256" key="1">
    <source>
        <dbReference type="ARBA" id="ARBA00004613"/>
    </source>
</evidence>
<comment type="similarity">
    <text evidence="2">Belongs to the parathyroid hormone family.</text>
</comment>
<gene>
    <name evidence="7" type="ORF">F7725_022160</name>
</gene>
<dbReference type="Proteomes" id="UP000518266">
    <property type="component" value="Unassembled WGS sequence"/>
</dbReference>
<proteinExistence type="inferred from homology"/>
<keyword evidence="8" id="KW-1185">Reference proteome</keyword>
<sequence length="69" mass="7822">MLYRFNEGKVMRKRSVSHAQLMHDKVALCRSERRSGFRSFWMKFTLQKLETFPPPSPSGGGGTSTEEGG</sequence>
<name>A0A7J5ZF22_DISMA</name>
<dbReference type="EMBL" id="JAAKFY010000003">
    <property type="protein sequence ID" value="KAF3859761.1"/>
    <property type="molecule type" value="Genomic_DNA"/>
</dbReference>
<feature type="region of interest" description="Disordered" evidence="6">
    <location>
        <begin position="49"/>
        <end position="69"/>
    </location>
</feature>
<evidence type="ECO:0000313" key="8">
    <source>
        <dbReference type="Proteomes" id="UP000518266"/>
    </source>
</evidence>
<comment type="subcellular location">
    <subcellularLocation>
        <location evidence="1">Secreted</location>
    </subcellularLocation>
</comment>
<comment type="caution">
    <text evidence="7">The sequence shown here is derived from an EMBL/GenBank/DDBJ whole genome shotgun (WGS) entry which is preliminary data.</text>
</comment>
<dbReference type="Pfam" id="PF01279">
    <property type="entry name" value="Parathyroid"/>
    <property type="match status" value="1"/>
</dbReference>
<dbReference type="GO" id="GO:0005576">
    <property type="term" value="C:extracellular region"/>
    <property type="evidence" value="ECO:0007669"/>
    <property type="project" value="UniProtKB-SubCell"/>
</dbReference>
<keyword evidence="3" id="KW-0964">Secreted</keyword>
<organism evidence="7 8">
    <name type="scientific">Dissostichus mawsoni</name>
    <name type="common">Antarctic cod</name>
    <dbReference type="NCBI Taxonomy" id="36200"/>
    <lineage>
        <taxon>Eukaryota</taxon>
        <taxon>Metazoa</taxon>
        <taxon>Chordata</taxon>
        <taxon>Craniata</taxon>
        <taxon>Vertebrata</taxon>
        <taxon>Euteleostomi</taxon>
        <taxon>Actinopterygii</taxon>
        <taxon>Neopterygii</taxon>
        <taxon>Teleostei</taxon>
        <taxon>Neoteleostei</taxon>
        <taxon>Acanthomorphata</taxon>
        <taxon>Eupercaria</taxon>
        <taxon>Perciformes</taxon>
        <taxon>Notothenioidei</taxon>
        <taxon>Nototheniidae</taxon>
        <taxon>Dissostichus</taxon>
    </lineage>
</organism>
<keyword evidence="4" id="KW-0165">Cleavage on pair of basic residues</keyword>
<evidence type="ECO:0000256" key="6">
    <source>
        <dbReference type="SAM" id="MobiDB-lite"/>
    </source>
</evidence>
<protein>
    <submittedName>
        <fullName evidence="7">Uncharacterized protein</fullName>
    </submittedName>
</protein>
<evidence type="ECO:0000256" key="4">
    <source>
        <dbReference type="ARBA" id="ARBA00022685"/>
    </source>
</evidence>
<dbReference type="AlphaFoldDB" id="A0A7J5ZF22"/>
<keyword evidence="5" id="KW-0372">Hormone</keyword>